<dbReference type="AlphaFoldDB" id="A0A402A1P9"/>
<evidence type="ECO:0000259" key="6">
    <source>
        <dbReference type="Pfam" id="PF00496"/>
    </source>
</evidence>
<dbReference type="GO" id="GO:0030313">
    <property type="term" value="C:cell envelope"/>
    <property type="evidence" value="ECO:0007669"/>
    <property type="project" value="UniProtKB-SubCell"/>
</dbReference>
<dbReference type="PANTHER" id="PTHR30290:SF10">
    <property type="entry name" value="PERIPLASMIC OLIGOPEPTIDE-BINDING PROTEIN-RELATED"/>
    <property type="match status" value="1"/>
</dbReference>
<dbReference type="InterPro" id="IPR039424">
    <property type="entry name" value="SBP_5"/>
</dbReference>
<comment type="caution">
    <text evidence="7">The sequence shown here is derived from an EMBL/GenBank/DDBJ whole genome shotgun (WGS) entry which is preliminary data.</text>
</comment>
<dbReference type="InterPro" id="IPR030678">
    <property type="entry name" value="Peptide/Ni-bd"/>
</dbReference>
<gene>
    <name evidence="7" type="primary">oppA</name>
    <name evidence="7" type="ORF">KTT_29370</name>
</gene>
<comment type="similarity">
    <text evidence="2">Belongs to the bacterial solute-binding protein 5 family.</text>
</comment>
<protein>
    <submittedName>
        <fullName evidence="7">Oligopeptide-binding protein OppA</fullName>
    </submittedName>
</protein>
<keyword evidence="8" id="KW-1185">Reference proteome</keyword>
<dbReference type="RefSeq" id="WP_126580641.1">
    <property type="nucleotide sequence ID" value="NZ_BIFR01000001.1"/>
</dbReference>
<evidence type="ECO:0000256" key="2">
    <source>
        <dbReference type="ARBA" id="ARBA00005695"/>
    </source>
</evidence>
<comment type="subcellular location">
    <subcellularLocation>
        <location evidence="1">Cell envelope</location>
    </subcellularLocation>
</comment>
<reference evidence="8" key="1">
    <citation type="submission" date="2018-12" db="EMBL/GenBank/DDBJ databases">
        <title>Tengunoibacter tsumagoiensis gen. nov., sp. nov., Dictyobacter kobayashii sp. nov., D. alpinus sp. nov., and D. joshuensis sp. nov. and description of Dictyobacteraceae fam. nov. within the order Ktedonobacterales isolated from Tengu-no-mugimeshi.</title>
        <authorList>
            <person name="Wang C.M."/>
            <person name="Zheng Y."/>
            <person name="Sakai Y."/>
            <person name="Toyoda A."/>
            <person name="Minakuchi Y."/>
            <person name="Abe K."/>
            <person name="Yokota A."/>
            <person name="Yabe S."/>
        </authorList>
    </citation>
    <scope>NUCLEOTIDE SEQUENCE [LARGE SCALE GENOMIC DNA]</scope>
    <source>
        <strain evidence="8">Uno3</strain>
    </source>
</reference>
<feature type="signal peptide" evidence="5">
    <location>
        <begin position="1"/>
        <end position="24"/>
    </location>
</feature>
<proteinExistence type="inferred from homology"/>
<sequence>MQGKKALRTQMFAGMLCLMTLLMAACGQSGSTGNVQKAADDQQIFKYPMSGKQDFGTLDPALVQDATDGYAIQAIFTGLVEFDAQGQVQDQLATSHTVSADGLTYTFKLKPNLTFSDGAALTAQDVAYSINRSLDPATKSAVTSYLSLLKDSDKMASGAVKTLIGDSIIVVDPSTIKLVINQPAAYFLQTLTYPTAYVVEQKLIEKYGTAWTDHLQEGGGNGPFKVQSYNHTTGLILVPNEHYYGKMPQLKRLEMPFSGDLDTTYKAYLSKQYDYTTLTAAQVPNSKNRNDFHENPTLVTRYLSLNYLAKPFDNIKVRQALALALKKELITKNVLQDSVQATNHMIPEGMYGASKNLTGPAGVTSVNGDAAKAKQLLAEGLKEEGLSSFPDVTFTYYTGNSSIKKITDAVLSQWQAVLGITMKTNAIDFDALIQAEGATTGHADPLQVWISAWQADYPDPQDWLSIYFEKGASYNNNNYGQNNSTSAAAQQAVQAKLVAADKETDVTKRAQLYNEAEQQLVNDVAWIPLYQSVNHTLINPKVQGYVDNALLIIPPDDWSKVYIAR</sequence>
<feature type="domain" description="Solute-binding protein family 5" evidence="6">
    <location>
        <begin position="88"/>
        <end position="474"/>
    </location>
</feature>
<dbReference type="OrthoDB" id="9783874at2"/>
<evidence type="ECO:0000256" key="3">
    <source>
        <dbReference type="ARBA" id="ARBA00022448"/>
    </source>
</evidence>
<dbReference type="PIRSF" id="PIRSF002741">
    <property type="entry name" value="MppA"/>
    <property type="match status" value="1"/>
</dbReference>
<evidence type="ECO:0000256" key="5">
    <source>
        <dbReference type="SAM" id="SignalP"/>
    </source>
</evidence>
<dbReference type="GO" id="GO:0043190">
    <property type="term" value="C:ATP-binding cassette (ABC) transporter complex"/>
    <property type="evidence" value="ECO:0007669"/>
    <property type="project" value="InterPro"/>
</dbReference>
<dbReference type="Gene3D" id="3.10.105.10">
    <property type="entry name" value="Dipeptide-binding Protein, Domain 3"/>
    <property type="match status" value="1"/>
</dbReference>
<evidence type="ECO:0000256" key="1">
    <source>
        <dbReference type="ARBA" id="ARBA00004196"/>
    </source>
</evidence>
<organism evidence="7 8">
    <name type="scientific">Tengunoibacter tsumagoiensis</name>
    <dbReference type="NCBI Taxonomy" id="2014871"/>
    <lineage>
        <taxon>Bacteria</taxon>
        <taxon>Bacillati</taxon>
        <taxon>Chloroflexota</taxon>
        <taxon>Ktedonobacteria</taxon>
        <taxon>Ktedonobacterales</taxon>
        <taxon>Dictyobacteraceae</taxon>
        <taxon>Tengunoibacter</taxon>
    </lineage>
</organism>
<dbReference type="CDD" id="cd08504">
    <property type="entry name" value="PBP2_OppA"/>
    <property type="match status" value="1"/>
</dbReference>
<evidence type="ECO:0000256" key="4">
    <source>
        <dbReference type="ARBA" id="ARBA00022729"/>
    </source>
</evidence>
<dbReference type="EMBL" id="BIFR01000001">
    <property type="protein sequence ID" value="GCE13078.1"/>
    <property type="molecule type" value="Genomic_DNA"/>
</dbReference>
<dbReference type="Gene3D" id="3.90.76.10">
    <property type="entry name" value="Dipeptide-binding Protein, Domain 1"/>
    <property type="match status" value="1"/>
</dbReference>
<evidence type="ECO:0000313" key="7">
    <source>
        <dbReference type="EMBL" id="GCE13078.1"/>
    </source>
</evidence>
<dbReference type="GO" id="GO:1904680">
    <property type="term" value="F:peptide transmembrane transporter activity"/>
    <property type="evidence" value="ECO:0007669"/>
    <property type="project" value="TreeGrafter"/>
</dbReference>
<keyword evidence="4 5" id="KW-0732">Signal</keyword>
<dbReference type="Gene3D" id="3.40.190.10">
    <property type="entry name" value="Periplasmic binding protein-like II"/>
    <property type="match status" value="1"/>
</dbReference>
<feature type="chain" id="PRO_5019011479" evidence="5">
    <location>
        <begin position="25"/>
        <end position="565"/>
    </location>
</feature>
<dbReference type="GO" id="GO:0015833">
    <property type="term" value="P:peptide transport"/>
    <property type="evidence" value="ECO:0007669"/>
    <property type="project" value="TreeGrafter"/>
</dbReference>
<dbReference type="Proteomes" id="UP000287352">
    <property type="component" value="Unassembled WGS sequence"/>
</dbReference>
<name>A0A402A1P9_9CHLR</name>
<dbReference type="PANTHER" id="PTHR30290">
    <property type="entry name" value="PERIPLASMIC BINDING COMPONENT OF ABC TRANSPORTER"/>
    <property type="match status" value="1"/>
</dbReference>
<accession>A0A402A1P9</accession>
<dbReference type="GO" id="GO:0042597">
    <property type="term" value="C:periplasmic space"/>
    <property type="evidence" value="ECO:0007669"/>
    <property type="project" value="UniProtKB-ARBA"/>
</dbReference>
<evidence type="ECO:0000313" key="8">
    <source>
        <dbReference type="Proteomes" id="UP000287352"/>
    </source>
</evidence>
<dbReference type="InterPro" id="IPR000914">
    <property type="entry name" value="SBP_5_dom"/>
</dbReference>
<keyword evidence="3" id="KW-0813">Transport</keyword>
<dbReference type="PROSITE" id="PS51257">
    <property type="entry name" value="PROKAR_LIPOPROTEIN"/>
    <property type="match status" value="1"/>
</dbReference>
<dbReference type="SUPFAM" id="SSF53850">
    <property type="entry name" value="Periplasmic binding protein-like II"/>
    <property type="match status" value="1"/>
</dbReference>
<dbReference type="Pfam" id="PF00496">
    <property type="entry name" value="SBP_bac_5"/>
    <property type="match status" value="1"/>
</dbReference>